<keyword evidence="2" id="KW-1185">Reference proteome</keyword>
<accession>A0ACB8C7R8</accession>
<comment type="caution">
    <text evidence="1">The sequence shown here is derived from an EMBL/GenBank/DDBJ whole genome shotgun (WGS) entry which is preliminary data.</text>
</comment>
<protein>
    <submittedName>
        <fullName evidence="1">Uncharacterized protein</fullName>
    </submittedName>
</protein>
<dbReference type="EMBL" id="CM023477">
    <property type="protein sequence ID" value="KAH7936962.1"/>
    <property type="molecule type" value="Genomic_DNA"/>
</dbReference>
<gene>
    <name evidence="1" type="ORF">HPB49_006666</name>
</gene>
<dbReference type="Proteomes" id="UP000821865">
    <property type="component" value="Chromosome 8"/>
</dbReference>
<name>A0ACB8C7R8_DERSI</name>
<proteinExistence type="predicted"/>
<organism evidence="1 2">
    <name type="scientific">Dermacentor silvarum</name>
    <name type="common">Tick</name>
    <dbReference type="NCBI Taxonomy" id="543639"/>
    <lineage>
        <taxon>Eukaryota</taxon>
        <taxon>Metazoa</taxon>
        <taxon>Ecdysozoa</taxon>
        <taxon>Arthropoda</taxon>
        <taxon>Chelicerata</taxon>
        <taxon>Arachnida</taxon>
        <taxon>Acari</taxon>
        <taxon>Parasitiformes</taxon>
        <taxon>Ixodida</taxon>
        <taxon>Ixodoidea</taxon>
        <taxon>Ixodidae</taxon>
        <taxon>Rhipicephalinae</taxon>
        <taxon>Dermacentor</taxon>
    </lineage>
</organism>
<sequence length="236" mass="26061">MKRVDQRLQAYEAKILDLVERRLQVFEETLTTKLLASADRTIHTVITIIMEKEITSHAYPMAFAGIAPPDPFLPTPGRPVQPWSRWHDMFKVYLVASGASEFSPERRRALLLHSLGPEGQQEEKGTAATPDVYDSAVAALAKHFDTPCNLVVERHRLIVAFSPQATVAEESVLAAQPVPSTECVPGSPTRSVAEQFPASETAPRPPVNNADGTVVSCSPARRIQPHSERRQRINIP</sequence>
<reference evidence="1" key="1">
    <citation type="submission" date="2020-05" db="EMBL/GenBank/DDBJ databases">
        <title>Large-scale comparative analyses of tick genomes elucidate their genetic diversity and vector capacities.</title>
        <authorList>
            <person name="Jia N."/>
            <person name="Wang J."/>
            <person name="Shi W."/>
            <person name="Du L."/>
            <person name="Sun Y."/>
            <person name="Zhan W."/>
            <person name="Jiang J."/>
            <person name="Wang Q."/>
            <person name="Zhang B."/>
            <person name="Ji P."/>
            <person name="Sakyi L.B."/>
            <person name="Cui X."/>
            <person name="Yuan T."/>
            <person name="Jiang B."/>
            <person name="Yang W."/>
            <person name="Lam T.T.-Y."/>
            <person name="Chang Q."/>
            <person name="Ding S."/>
            <person name="Wang X."/>
            <person name="Zhu J."/>
            <person name="Ruan X."/>
            <person name="Zhao L."/>
            <person name="Wei J."/>
            <person name="Que T."/>
            <person name="Du C."/>
            <person name="Cheng J."/>
            <person name="Dai P."/>
            <person name="Han X."/>
            <person name="Huang E."/>
            <person name="Gao Y."/>
            <person name="Liu J."/>
            <person name="Shao H."/>
            <person name="Ye R."/>
            <person name="Li L."/>
            <person name="Wei W."/>
            <person name="Wang X."/>
            <person name="Wang C."/>
            <person name="Yang T."/>
            <person name="Huo Q."/>
            <person name="Li W."/>
            <person name="Guo W."/>
            <person name="Chen H."/>
            <person name="Zhou L."/>
            <person name="Ni X."/>
            <person name="Tian J."/>
            <person name="Zhou Y."/>
            <person name="Sheng Y."/>
            <person name="Liu T."/>
            <person name="Pan Y."/>
            <person name="Xia L."/>
            <person name="Li J."/>
            <person name="Zhao F."/>
            <person name="Cao W."/>
        </authorList>
    </citation>
    <scope>NUCLEOTIDE SEQUENCE</scope>
    <source>
        <strain evidence="1">Dsil-2018</strain>
    </source>
</reference>
<evidence type="ECO:0000313" key="2">
    <source>
        <dbReference type="Proteomes" id="UP000821865"/>
    </source>
</evidence>
<evidence type="ECO:0000313" key="1">
    <source>
        <dbReference type="EMBL" id="KAH7936962.1"/>
    </source>
</evidence>